<organism evidence="1 2">
    <name type="scientific">Parabacteroides distasonis</name>
    <dbReference type="NCBI Taxonomy" id="823"/>
    <lineage>
        <taxon>Bacteria</taxon>
        <taxon>Pseudomonadati</taxon>
        <taxon>Bacteroidota</taxon>
        <taxon>Bacteroidia</taxon>
        <taxon>Bacteroidales</taxon>
        <taxon>Tannerellaceae</taxon>
        <taxon>Parabacteroides</taxon>
    </lineage>
</organism>
<sequence length="61" mass="7130">MIYQIAKDTGWSIEYIMRLPYPTLIMMLSDAPRYVNGHKDKPVRITSKEQLFGLLSQKQTN</sequence>
<evidence type="ECO:0000313" key="2">
    <source>
        <dbReference type="Proteomes" id="UP000195950"/>
    </source>
</evidence>
<dbReference type="EMBL" id="NFJX01000004">
    <property type="protein sequence ID" value="OUP20452.1"/>
    <property type="molecule type" value="Genomic_DNA"/>
</dbReference>
<protein>
    <submittedName>
        <fullName evidence="1">Uncharacterized protein</fullName>
    </submittedName>
</protein>
<dbReference type="Proteomes" id="UP000195950">
    <property type="component" value="Unassembled WGS sequence"/>
</dbReference>
<gene>
    <name evidence="1" type="ORF">B5F32_05870</name>
</gene>
<comment type="caution">
    <text evidence="1">The sequence shown here is derived from an EMBL/GenBank/DDBJ whole genome shotgun (WGS) entry which is preliminary data.</text>
</comment>
<reference evidence="2" key="1">
    <citation type="submission" date="2017-04" db="EMBL/GenBank/DDBJ databases">
        <title>Function of individual gut microbiota members based on whole genome sequencing of pure cultures obtained from chicken caecum.</title>
        <authorList>
            <person name="Medvecky M."/>
            <person name="Cejkova D."/>
            <person name="Polansky O."/>
            <person name="Karasova D."/>
            <person name="Kubasova T."/>
            <person name="Cizek A."/>
            <person name="Rychlik I."/>
        </authorList>
    </citation>
    <scope>NUCLEOTIDE SEQUENCE [LARGE SCALE GENOMIC DNA]</scope>
    <source>
        <strain evidence="2">An199</strain>
    </source>
</reference>
<proteinExistence type="predicted"/>
<dbReference type="AlphaFoldDB" id="A0A1Y4IUA0"/>
<name>A0A1Y4IUA0_PARDI</name>
<accession>A0A1Y4IUA0</accession>
<evidence type="ECO:0000313" key="1">
    <source>
        <dbReference type="EMBL" id="OUP20452.1"/>
    </source>
</evidence>